<gene>
    <name evidence="1" type="ORF">Vadar_026406</name>
</gene>
<proteinExistence type="predicted"/>
<name>A0ACB7XUI5_9ERIC</name>
<dbReference type="Proteomes" id="UP000828048">
    <property type="component" value="Chromosome 1"/>
</dbReference>
<keyword evidence="2" id="KW-1185">Reference proteome</keyword>
<sequence>MDNYSMGAGFVAVFAVSGSVVLLAHQLHKRLLSEFMKKIEFELVGSHKDNSKKVRFSDEVVELSSKNKGHGEKHLSKPAADVDKSSTTSLAAEKELGCMPLNRQILYKGIIKYRTHKGKYISN</sequence>
<reference evidence="1 2" key="1">
    <citation type="journal article" date="2021" name="Hortic Res">
        <title>High-quality reference genome and annotation aids understanding of berry development for evergreen blueberry (Vaccinium darrowii).</title>
        <authorList>
            <person name="Yu J."/>
            <person name="Hulse-Kemp A.M."/>
            <person name="Babiker E."/>
            <person name="Staton M."/>
        </authorList>
    </citation>
    <scope>NUCLEOTIDE SEQUENCE [LARGE SCALE GENOMIC DNA]</scope>
    <source>
        <strain evidence="2">cv. NJ 8807/NJ 8810</strain>
        <tissue evidence="1">Young leaf</tissue>
    </source>
</reference>
<accession>A0ACB7XUI5</accession>
<evidence type="ECO:0000313" key="1">
    <source>
        <dbReference type="EMBL" id="KAH7844278.1"/>
    </source>
</evidence>
<protein>
    <submittedName>
        <fullName evidence="1">Uncharacterized protein</fullName>
    </submittedName>
</protein>
<evidence type="ECO:0000313" key="2">
    <source>
        <dbReference type="Proteomes" id="UP000828048"/>
    </source>
</evidence>
<dbReference type="EMBL" id="CM037151">
    <property type="protein sequence ID" value="KAH7844278.1"/>
    <property type="molecule type" value="Genomic_DNA"/>
</dbReference>
<comment type="caution">
    <text evidence="1">The sequence shown here is derived from an EMBL/GenBank/DDBJ whole genome shotgun (WGS) entry which is preliminary data.</text>
</comment>
<organism evidence="1 2">
    <name type="scientific">Vaccinium darrowii</name>
    <dbReference type="NCBI Taxonomy" id="229202"/>
    <lineage>
        <taxon>Eukaryota</taxon>
        <taxon>Viridiplantae</taxon>
        <taxon>Streptophyta</taxon>
        <taxon>Embryophyta</taxon>
        <taxon>Tracheophyta</taxon>
        <taxon>Spermatophyta</taxon>
        <taxon>Magnoliopsida</taxon>
        <taxon>eudicotyledons</taxon>
        <taxon>Gunneridae</taxon>
        <taxon>Pentapetalae</taxon>
        <taxon>asterids</taxon>
        <taxon>Ericales</taxon>
        <taxon>Ericaceae</taxon>
        <taxon>Vaccinioideae</taxon>
        <taxon>Vaccinieae</taxon>
        <taxon>Vaccinium</taxon>
    </lineage>
</organism>